<evidence type="ECO:0000313" key="2">
    <source>
        <dbReference type="Proteomes" id="UP000184185"/>
    </source>
</evidence>
<dbReference type="AlphaFoldDB" id="A0A1M6IFA2"/>
<reference evidence="1 2" key="1">
    <citation type="submission" date="2016-11" db="EMBL/GenBank/DDBJ databases">
        <authorList>
            <person name="Jaros S."/>
            <person name="Januszkiewicz K."/>
            <person name="Wedrychowicz H."/>
        </authorList>
    </citation>
    <scope>NUCLEOTIDE SEQUENCE [LARGE SCALE GENOMIC DNA]</scope>
    <source>
        <strain evidence="1 2">DSM 14809</strain>
    </source>
</reference>
<dbReference type="Proteomes" id="UP000184185">
    <property type="component" value="Unassembled WGS sequence"/>
</dbReference>
<accession>A0A1M6IFA2</accession>
<gene>
    <name evidence="1" type="ORF">SAMN02745725_02301</name>
</gene>
<protein>
    <submittedName>
        <fullName evidence="1">Uncharacterized protein</fullName>
    </submittedName>
</protein>
<name>A0A1M6IFA2_PSEXY</name>
<sequence length="808" mass="88831">MNFKTNRLKRLYRQVISLAVAVAFVVPFNTNVANASELSTIHKPSSEKIFIPFRNEIPHYLSLNSSQQSEVVKMLWEKIFTEEAKWNANAEGFSSWVKKYDDYYSSNDGTLKLLSAGVQNSRITGSTGDFEAYFGNTIKNNPEFLGEIFGLSGEATNDAVKNAVCNQLSNPDKYKIFAEKIAVLTADKTYIGTGKGTIDNTLKNGSYKGISYDLYVLTTLASLYEGDGNESILSPEQVAWLKSYQQYLYNDYVTKGNSSLAKKYAPIYDLIARSTYAANNASGKGQEFFNYVVSTHKGVGAWLNMNNNINISGLDTFDDVSTIFSVADGWCCGRESENVCGNHQKCISNGTETERMAYLLYKNSTAMNFINGCTELNNLINDTNGEYGYATRYAAKHSGKNQSGKFRQAFSCGSGYYGKSETTRDYGESGNGDVIAYHTGTATFPIGRLALIDSAQYVYVDGIVSPDTGGWYTNRLVNWSVTVNGKPIATNENQSRVQATFTDEGLQFYISGLSDKERASAQINITAESYMNYGLNYPKGSPWRSFTSTAEVNIAGTVYLEGRYPDCITNGHSYTASEKNDTIIWSKDYSQVTFKPYCTKAASHKVTPITVKSEVTTEGNYLVYTAYCPYLDSTTTKRVSKTNGNTSETFALNSSNTSGVLYNSASGSERIWPAGSLSNATYKSAGTSLSATVLPGVIKSGTKSVTVDMEFADELSALVIQVLSSTGEELGRNAPNLVSNANDMGDCHYTNTFTVYLKTGVTDKDLKNCRMVISARAITRNWTPLKHPYAAIDDAFAYIKINSFTAQY</sequence>
<dbReference type="RefSeq" id="WP_072918140.1">
    <property type="nucleotide sequence ID" value="NZ_FQYQ01000017.1"/>
</dbReference>
<organism evidence="1 2">
    <name type="scientific">Pseudobutyrivibrio xylanivorans DSM 14809</name>
    <dbReference type="NCBI Taxonomy" id="1123012"/>
    <lineage>
        <taxon>Bacteria</taxon>
        <taxon>Bacillati</taxon>
        <taxon>Bacillota</taxon>
        <taxon>Clostridia</taxon>
        <taxon>Lachnospirales</taxon>
        <taxon>Lachnospiraceae</taxon>
        <taxon>Pseudobutyrivibrio</taxon>
    </lineage>
</organism>
<dbReference type="OrthoDB" id="2035694at2"/>
<proteinExistence type="predicted"/>
<evidence type="ECO:0000313" key="1">
    <source>
        <dbReference type="EMBL" id="SHJ33119.1"/>
    </source>
</evidence>
<dbReference type="EMBL" id="FQYQ01000017">
    <property type="protein sequence ID" value="SHJ33119.1"/>
    <property type="molecule type" value="Genomic_DNA"/>
</dbReference>
<keyword evidence="2" id="KW-1185">Reference proteome</keyword>